<dbReference type="InterPro" id="IPR001353">
    <property type="entry name" value="Proteasome_sua/b"/>
</dbReference>
<keyword evidence="6" id="KW-0378">Hydrolase</keyword>
<reference evidence="6" key="1">
    <citation type="submission" date="2014-09" db="EMBL/GenBank/DDBJ databases">
        <authorList>
            <person name="Probst J Alexander"/>
        </authorList>
    </citation>
    <scope>NUCLEOTIDE SEQUENCE</scope>
</reference>
<evidence type="ECO:0000259" key="5">
    <source>
        <dbReference type="PROSITE" id="PS00388"/>
    </source>
</evidence>
<organism evidence="6">
    <name type="scientific">groundwater metagenome</name>
    <dbReference type="NCBI Taxonomy" id="717931"/>
    <lineage>
        <taxon>unclassified sequences</taxon>
        <taxon>metagenomes</taxon>
        <taxon>ecological metagenomes</taxon>
    </lineage>
</organism>
<dbReference type="Pfam" id="PF00227">
    <property type="entry name" value="Proteasome"/>
    <property type="match status" value="1"/>
</dbReference>
<dbReference type="GO" id="GO:0004298">
    <property type="term" value="F:threonine-type endopeptidase activity"/>
    <property type="evidence" value="ECO:0007669"/>
    <property type="project" value="InterPro"/>
</dbReference>
<dbReference type="AlphaFoldDB" id="A0A098EEX2"/>
<dbReference type="EC" id="3.4.25.1" evidence="6"/>
<gene>
    <name evidence="6" type="primary">psmA</name>
    <name evidence="6" type="ORF">MSIBF_A4210001</name>
</gene>
<dbReference type="Gene3D" id="3.60.20.10">
    <property type="entry name" value="Glutamine Phosphoribosylpyrophosphate, subunit 1, domain 1"/>
    <property type="match status" value="1"/>
</dbReference>
<evidence type="ECO:0000256" key="3">
    <source>
        <dbReference type="ARBA" id="ARBA00022942"/>
    </source>
</evidence>
<dbReference type="PROSITE" id="PS51475">
    <property type="entry name" value="PROTEASOME_ALPHA_2"/>
    <property type="match status" value="1"/>
</dbReference>
<dbReference type="InterPro" id="IPR019982">
    <property type="entry name" value="Proteasome_asu_arc"/>
</dbReference>
<dbReference type="FunFam" id="3.60.20.10:FF:000004">
    <property type="entry name" value="Proteasome subunit alpha type-4"/>
    <property type="match status" value="1"/>
</dbReference>
<dbReference type="PANTHER" id="PTHR11599">
    <property type="entry name" value="PROTEASOME SUBUNIT ALPHA/BETA"/>
    <property type="match status" value="1"/>
</dbReference>
<dbReference type="SMART" id="SM00948">
    <property type="entry name" value="Proteasome_A_N"/>
    <property type="match status" value="1"/>
</dbReference>
<dbReference type="PROSITE" id="PS00388">
    <property type="entry name" value="PROTEASOME_ALPHA_1"/>
    <property type="match status" value="1"/>
</dbReference>
<evidence type="ECO:0000313" key="6">
    <source>
        <dbReference type="EMBL" id="CEG13580.1"/>
    </source>
</evidence>
<dbReference type="GO" id="GO:0005737">
    <property type="term" value="C:cytoplasm"/>
    <property type="evidence" value="ECO:0007669"/>
    <property type="project" value="UniProtKB-SubCell"/>
</dbReference>
<keyword evidence="2" id="KW-0963">Cytoplasm</keyword>
<comment type="subcellular location">
    <subcellularLocation>
        <location evidence="1">Cytoplasm</location>
    </subcellularLocation>
</comment>
<dbReference type="SUPFAM" id="SSF56235">
    <property type="entry name" value="N-terminal nucleophile aminohydrolases (Ntn hydrolases)"/>
    <property type="match status" value="1"/>
</dbReference>
<feature type="domain" description="Proteasome alpha-type subunits" evidence="5">
    <location>
        <begin position="9"/>
        <end position="31"/>
    </location>
</feature>
<protein>
    <submittedName>
        <fullName evidence="6">Proteasome subunit alpha</fullName>
        <ecNumber evidence="6">3.4.25.1</ecNumber>
    </submittedName>
</protein>
<sequence length="261" mass="29525">MYPQGPSAYDRGITIFSPDGRLFQVEYAREAVRRGTTTLGICFKEGVLLAVDKNIMSKLIVPSSIEKIFMIDEHIAVAVSGLVADARRLVSDARLMSQRHRMLYSEPITPFSLTSQICEEEQVYTQWGGARPFGISLLIAGMVNNEWQLFETDPSGAFTQCYATAIGMKKKEVEEIFEKKHEHDMSKEDAIKLALFALNSVADGKTKTENVDITIIERKVEKINKEDINKILEEIKKEFKEVKEKEGKAQEEKSKEKVGKK</sequence>
<dbReference type="Pfam" id="PF10584">
    <property type="entry name" value="Proteasome_A_N"/>
    <property type="match status" value="1"/>
</dbReference>
<dbReference type="NCBIfam" id="TIGR03633">
    <property type="entry name" value="arc_protsome_A"/>
    <property type="match status" value="1"/>
</dbReference>
<evidence type="ECO:0000256" key="4">
    <source>
        <dbReference type="SAM" id="MobiDB-lite"/>
    </source>
</evidence>
<name>A0A098EEX2_9ZZZZ</name>
<dbReference type="InterPro" id="IPR050115">
    <property type="entry name" value="Proteasome_alpha"/>
</dbReference>
<dbReference type="GO" id="GO:0019773">
    <property type="term" value="C:proteasome core complex, alpha-subunit complex"/>
    <property type="evidence" value="ECO:0007669"/>
    <property type="project" value="InterPro"/>
</dbReference>
<evidence type="ECO:0000256" key="2">
    <source>
        <dbReference type="ARBA" id="ARBA00022490"/>
    </source>
</evidence>
<feature type="region of interest" description="Disordered" evidence="4">
    <location>
        <begin position="241"/>
        <end position="261"/>
    </location>
</feature>
<dbReference type="InterPro" id="IPR023332">
    <property type="entry name" value="Proteasome_alpha-type"/>
</dbReference>
<dbReference type="EMBL" id="CCXY01000359">
    <property type="protein sequence ID" value="CEG13580.1"/>
    <property type="molecule type" value="Genomic_DNA"/>
</dbReference>
<evidence type="ECO:0000256" key="1">
    <source>
        <dbReference type="ARBA" id="ARBA00004496"/>
    </source>
</evidence>
<accession>A0A098EEX2</accession>
<dbReference type="GO" id="GO:0006511">
    <property type="term" value="P:ubiquitin-dependent protein catabolic process"/>
    <property type="evidence" value="ECO:0007669"/>
    <property type="project" value="InterPro"/>
</dbReference>
<proteinExistence type="predicted"/>
<dbReference type="InterPro" id="IPR000426">
    <property type="entry name" value="Proteasome_asu_N"/>
</dbReference>
<dbReference type="NCBIfam" id="NF003075">
    <property type="entry name" value="PRK03996.1"/>
    <property type="match status" value="1"/>
</dbReference>
<dbReference type="InterPro" id="IPR029055">
    <property type="entry name" value="Ntn_hydrolases_N"/>
</dbReference>
<keyword evidence="3 6" id="KW-0647">Proteasome</keyword>